<evidence type="ECO:0000313" key="12">
    <source>
        <dbReference type="EMBL" id="HIZ69233.1"/>
    </source>
</evidence>
<evidence type="ECO:0000259" key="11">
    <source>
        <dbReference type="Pfam" id="PF05698"/>
    </source>
</evidence>
<dbReference type="InterPro" id="IPR005215">
    <property type="entry name" value="Trig_fac"/>
</dbReference>
<dbReference type="PANTHER" id="PTHR30560">
    <property type="entry name" value="TRIGGER FACTOR CHAPERONE AND PEPTIDYL-PROLYL CIS/TRANS ISOMERASE"/>
    <property type="match status" value="1"/>
</dbReference>
<reference evidence="12" key="1">
    <citation type="journal article" date="2021" name="PeerJ">
        <title>Extensive microbial diversity within the chicken gut microbiome revealed by metagenomics and culture.</title>
        <authorList>
            <person name="Gilroy R."/>
            <person name="Ravi A."/>
            <person name="Getino M."/>
            <person name="Pursley I."/>
            <person name="Horton D.L."/>
            <person name="Alikhan N.F."/>
            <person name="Baker D."/>
            <person name="Gharbi K."/>
            <person name="Hall N."/>
            <person name="Watson M."/>
            <person name="Adriaenssens E.M."/>
            <person name="Foster-Nyarko E."/>
            <person name="Jarju S."/>
            <person name="Secka A."/>
            <person name="Antonio M."/>
            <person name="Oren A."/>
            <person name="Chaudhuri R.R."/>
            <person name="La Ragione R."/>
            <person name="Hildebrand F."/>
            <person name="Pallen M.J."/>
        </authorList>
    </citation>
    <scope>NUCLEOTIDE SEQUENCE</scope>
    <source>
        <strain evidence="12">ChiHecec3B27-8219</strain>
    </source>
</reference>
<evidence type="ECO:0000256" key="1">
    <source>
        <dbReference type="ARBA" id="ARBA00000971"/>
    </source>
</evidence>
<feature type="domain" description="Trigger factor ribosome-binding bacterial" evidence="10">
    <location>
        <begin position="1"/>
        <end position="146"/>
    </location>
</feature>
<comment type="caution">
    <text evidence="12">The sequence shown here is derived from an EMBL/GenBank/DDBJ whole genome shotgun (WGS) entry which is preliminary data.</text>
</comment>
<proteinExistence type="inferred from homology"/>
<evidence type="ECO:0000256" key="6">
    <source>
        <dbReference type="ARBA" id="ARBA00023110"/>
    </source>
</evidence>
<comment type="subcellular location">
    <subcellularLocation>
        <location evidence="2">Cytoplasm</location>
    </subcellularLocation>
</comment>
<evidence type="ECO:0000256" key="2">
    <source>
        <dbReference type="ARBA" id="ARBA00004496"/>
    </source>
</evidence>
<keyword evidence="6" id="KW-0697">Rotamase</keyword>
<reference evidence="12" key="2">
    <citation type="submission" date="2021-04" db="EMBL/GenBank/DDBJ databases">
        <authorList>
            <person name="Gilroy R."/>
        </authorList>
    </citation>
    <scope>NUCLEOTIDE SEQUENCE</scope>
    <source>
        <strain evidence="12">ChiHecec3B27-8219</strain>
    </source>
</reference>
<dbReference type="EC" id="5.2.1.8" evidence="4"/>
<dbReference type="GO" id="GO:0015031">
    <property type="term" value="P:protein transport"/>
    <property type="evidence" value="ECO:0007669"/>
    <property type="project" value="InterPro"/>
</dbReference>
<evidence type="ECO:0000256" key="3">
    <source>
        <dbReference type="ARBA" id="ARBA00005464"/>
    </source>
</evidence>
<comment type="catalytic activity">
    <reaction evidence="1">
        <text>[protein]-peptidylproline (omega=180) = [protein]-peptidylproline (omega=0)</text>
        <dbReference type="Rhea" id="RHEA:16237"/>
        <dbReference type="Rhea" id="RHEA-COMP:10747"/>
        <dbReference type="Rhea" id="RHEA-COMP:10748"/>
        <dbReference type="ChEBI" id="CHEBI:83833"/>
        <dbReference type="ChEBI" id="CHEBI:83834"/>
        <dbReference type="EC" id="5.2.1.8"/>
    </reaction>
</comment>
<dbReference type="InterPro" id="IPR008880">
    <property type="entry name" value="Trigger_fac_C"/>
</dbReference>
<dbReference type="Gene3D" id="1.10.3120.10">
    <property type="entry name" value="Trigger factor, C-terminal domain"/>
    <property type="match status" value="1"/>
</dbReference>
<sequence>MNISFDIQDKVNGLLTITVEEEDYKADVEKTLKDYRKRASVPGFRPGQAPIGMIKRQYGTAVKMDAINNLVGRKIYDYLTENNIQFLGEPMTANGQEPIDVEKPAPYTMKFDIAVAPEVNVTLSDKDTLDYYDIQVDDKIIDGQVDMYASRMGEHKTVEEYQDNDILRGDLRELDADGNVKEGGITTEGAVMMPMYIKVEDQKKLFDGVKMGDLITFNPRKAYPENDGEIASLLKIDREAAKDINADFSFHVTEISRFFPHAVDQQLFDQVFGEGNVKDEAGFRAKIAENVKEQLATQSDFRFLLDMRKHYEDEVGTLTYPDELLKRMMKAKNKDKGDDFVEKNYNDSVKELTWHLIKEKLVKDNDIKINDEDLKETAREAARAQFAQYGMSNVPAEYIDNYAQEMLKKGEQKDAIIERSIDRKLVEVAKNVAKINKKEISLDDFNKLA</sequence>
<comment type="similarity">
    <text evidence="3">Belongs to the FKBP-type PPIase family. Tig subfamily.</text>
</comment>
<dbReference type="InterPro" id="IPR008881">
    <property type="entry name" value="Trigger_fac_ribosome-bd_bac"/>
</dbReference>
<evidence type="ECO:0000256" key="8">
    <source>
        <dbReference type="ARBA" id="ARBA00023235"/>
    </source>
</evidence>
<dbReference type="InterPro" id="IPR027304">
    <property type="entry name" value="Trigger_fact/SurA_dom_sf"/>
</dbReference>
<feature type="domain" description="Trigger factor C-terminal" evidence="11">
    <location>
        <begin position="329"/>
        <end position="424"/>
    </location>
</feature>
<dbReference type="EMBL" id="DXBE01000038">
    <property type="protein sequence ID" value="HIZ69233.1"/>
    <property type="molecule type" value="Genomic_DNA"/>
</dbReference>
<dbReference type="InterPro" id="IPR036611">
    <property type="entry name" value="Trigger_fac_ribosome-bd_sf"/>
</dbReference>
<name>A0A9D2JWH4_9BACT</name>
<dbReference type="Gene3D" id="3.30.70.1050">
    <property type="entry name" value="Trigger factor ribosome-binding domain"/>
    <property type="match status" value="1"/>
</dbReference>
<dbReference type="GO" id="GO:0044183">
    <property type="term" value="F:protein folding chaperone"/>
    <property type="evidence" value="ECO:0007669"/>
    <property type="project" value="TreeGrafter"/>
</dbReference>
<dbReference type="GO" id="GO:0043335">
    <property type="term" value="P:protein unfolding"/>
    <property type="evidence" value="ECO:0007669"/>
    <property type="project" value="TreeGrafter"/>
</dbReference>
<dbReference type="PANTHER" id="PTHR30560:SF3">
    <property type="entry name" value="TRIGGER FACTOR-LIKE PROTEIN TIG, CHLOROPLASTIC"/>
    <property type="match status" value="1"/>
</dbReference>
<accession>A0A9D2JWH4</accession>
<evidence type="ECO:0000313" key="13">
    <source>
        <dbReference type="Proteomes" id="UP000824055"/>
    </source>
</evidence>
<dbReference type="InterPro" id="IPR037041">
    <property type="entry name" value="Trigger_fac_C_sf"/>
</dbReference>
<dbReference type="NCBIfam" id="TIGR00115">
    <property type="entry name" value="tig"/>
    <property type="match status" value="1"/>
</dbReference>
<evidence type="ECO:0000256" key="4">
    <source>
        <dbReference type="ARBA" id="ARBA00013194"/>
    </source>
</evidence>
<gene>
    <name evidence="12" type="primary">tig</name>
    <name evidence="12" type="ORF">H9966_05010</name>
</gene>
<dbReference type="Pfam" id="PF05698">
    <property type="entry name" value="Trigger_C"/>
    <property type="match status" value="1"/>
</dbReference>
<dbReference type="GO" id="GO:0003755">
    <property type="term" value="F:peptidyl-prolyl cis-trans isomerase activity"/>
    <property type="evidence" value="ECO:0007669"/>
    <property type="project" value="UniProtKB-KW"/>
</dbReference>
<evidence type="ECO:0000259" key="10">
    <source>
        <dbReference type="Pfam" id="PF05697"/>
    </source>
</evidence>
<dbReference type="GO" id="GO:0005737">
    <property type="term" value="C:cytoplasm"/>
    <property type="evidence" value="ECO:0007669"/>
    <property type="project" value="UniProtKB-SubCell"/>
</dbReference>
<dbReference type="Proteomes" id="UP000824055">
    <property type="component" value="Unassembled WGS sequence"/>
</dbReference>
<protein>
    <recommendedName>
        <fullName evidence="5">Trigger factor</fullName>
        <ecNumber evidence="4">5.2.1.8</ecNumber>
    </recommendedName>
    <alternativeName>
        <fullName evidence="9">PPIase</fullName>
    </alternativeName>
</protein>
<dbReference type="SUPFAM" id="SSF102735">
    <property type="entry name" value="Trigger factor ribosome-binding domain"/>
    <property type="match status" value="1"/>
</dbReference>
<dbReference type="AlphaFoldDB" id="A0A9D2JWH4"/>
<evidence type="ECO:0000256" key="9">
    <source>
        <dbReference type="ARBA" id="ARBA00029986"/>
    </source>
</evidence>
<dbReference type="GO" id="GO:0051083">
    <property type="term" value="P:'de novo' cotranslational protein folding"/>
    <property type="evidence" value="ECO:0007669"/>
    <property type="project" value="TreeGrafter"/>
</dbReference>
<dbReference type="SUPFAM" id="SSF109998">
    <property type="entry name" value="Triger factor/SurA peptide-binding domain-like"/>
    <property type="match status" value="1"/>
</dbReference>
<keyword evidence="7" id="KW-0143">Chaperone</keyword>
<organism evidence="12 13">
    <name type="scientific">Candidatus Prevotella avicola</name>
    <dbReference type="NCBI Taxonomy" id="2838738"/>
    <lineage>
        <taxon>Bacteria</taxon>
        <taxon>Pseudomonadati</taxon>
        <taxon>Bacteroidota</taxon>
        <taxon>Bacteroidia</taxon>
        <taxon>Bacteroidales</taxon>
        <taxon>Prevotellaceae</taxon>
        <taxon>Prevotella</taxon>
    </lineage>
</organism>
<dbReference type="GO" id="GO:0043022">
    <property type="term" value="F:ribosome binding"/>
    <property type="evidence" value="ECO:0007669"/>
    <property type="project" value="TreeGrafter"/>
</dbReference>
<evidence type="ECO:0000256" key="5">
    <source>
        <dbReference type="ARBA" id="ARBA00016902"/>
    </source>
</evidence>
<keyword evidence="8 12" id="KW-0413">Isomerase</keyword>
<dbReference type="Pfam" id="PF05697">
    <property type="entry name" value="Trigger_N"/>
    <property type="match status" value="1"/>
</dbReference>
<evidence type="ECO:0000256" key="7">
    <source>
        <dbReference type="ARBA" id="ARBA00023186"/>
    </source>
</evidence>